<dbReference type="EMBL" id="CAMXCT030000940">
    <property type="protein sequence ID" value="CAL4772274.1"/>
    <property type="molecule type" value="Genomic_DNA"/>
</dbReference>
<protein>
    <submittedName>
        <fullName evidence="1">Uncharacterized protein</fullName>
    </submittedName>
</protein>
<reference evidence="2" key="2">
    <citation type="submission" date="2024-04" db="EMBL/GenBank/DDBJ databases">
        <authorList>
            <person name="Chen Y."/>
            <person name="Shah S."/>
            <person name="Dougan E. K."/>
            <person name="Thang M."/>
            <person name="Chan C."/>
        </authorList>
    </citation>
    <scope>NUCLEOTIDE SEQUENCE [LARGE SCALE GENOMIC DNA]</scope>
</reference>
<feature type="non-terminal residue" evidence="1">
    <location>
        <position position="1"/>
    </location>
</feature>
<dbReference type="AlphaFoldDB" id="A0A9P1C3T8"/>
<evidence type="ECO:0000313" key="1">
    <source>
        <dbReference type="EMBL" id="CAI3984962.1"/>
    </source>
</evidence>
<evidence type="ECO:0000313" key="3">
    <source>
        <dbReference type="Proteomes" id="UP001152797"/>
    </source>
</evidence>
<reference evidence="1" key="1">
    <citation type="submission" date="2022-10" db="EMBL/GenBank/DDBJ databases">
        <authorList>
            <person name="Chen Y."/>
            <person name="Dougan E. K."/>
            <person name="Chan C."/>
            <person name="Rhodes N."/>
            <person name="Thang M."/>
        </authorList>
    </citation>
    <scope>NUCLEOTIDE SEQUENCE</scope>
</reference>
<evidence type="ECO:0000313" key="2">
    <source>
        <dbReference type="EMBL" id="CAL1138337.1"/>
    </source>
</evidence>
<dbReference type="EMBL" id="CAMXCT020000940">
    <property type="protein sequence ID" value="CAL1138337.1"/>
    <property type="molecule type" value="Genomic_DNA"/>
</dbReference>
<dbReference type="EMBL" id="CAMXCT010000940">
    <property type="protein sequence ID" value="CAI3984962.1"/>
    <property type="molecule type" value="Genomic_DNA"/>
</dbReference>
<proteinExistence type="predicted"/>
<sequence length="195" mass="21638">AQISHCGVGSRLYTFTGLRSPAPLSNDIDGNWCCPADPLHSALDQETATVVYLHSLHTQTEDLAFNCRPGPKSGHTTTDRIAHMLQTKIEDQTAQSGHHTQGYGGEGCLSLSWGETEAGSITDFTAADLQCLYPVKQQDRVPPLGFGPLRCPEKTTDMRCTEKRSFRRACNRDCPLIGWLRYRPGHNYVTLMQLF</sequence>
<organism evidence="1">
    <name type="scientific">Cladocopium goreaui</name>
    <dbReference type="NCBI Taxonomy" id="2562237"/>
    <lineage>
        <taxon>Eukaryota</taxon>
        <taxon>Sar</taxon>
        <taxon>Alveolata</taxon>
        <taxon>Dinophyceae</taxon>
        <taxon>Suessiales</taxon>
        <taxon>Symbiodiniaceae</taxon>
        <taxon>Cladocopium</taxon>
    </lineage>
</organism>
<gene>
    <name evidence="1" type="ORF">C1SCF055_LOCUS12453</name>
</gene>
<keyword evidence="3" id="KW-1185">Reference proteome</keyword>
<accession>A0A9P1C3T8</accession>
<name>A0A9P1C3T8_9DINO</name>
<dbReference type="Proteomes" id="UP001152797">
    <property type="component" value="Unassembled WGS sequence"/>
</dbReference>
<comment type="caution">
    <text evidence="1">The sequence shown here is derived from an EMBL/GenBank/DDBJ whole genome shotgun (WGS) entry which is preliminary data.</text>
</comment>